<evidence type="ECO:0000259" key="4">
    <source>
        <dbReference type="Pfam" id="PF00135"/>
    </source>
</evidence>
<accession>A0AAD5X877</accession>
<keyword evidence="3" id="KW-0732">Signal</keyword>
<dbReference type="EC" id="3.1.1.-" evidence="3"/>
<dbReference type="InterPro" id="IPR029058">
    <property type="entry name" value="AB_hydrolase_fold"/>
</dbReference>
<dbReference type="GO" id="GO:0016787">
    <property type="term" value="F:hydrolase activity"/>
    <property type="evidence" value="ECO:0007669"/>
    <property type="project" value="UniProtKB-KW"/>
</dbReference>
<protein>
    <recommendedName>
        <fullName evidence="3">Carboxylic ester hydrolase</fullName>
        <ecNumber evidence="3">3.1.1.-</ecNumber>
    </recommendedName>
</protein>
<proteinExistence type="inferred from homology"/>
<dbReference type="PANTHER" id="PTHR43142">
    <property type="entry name" value="CARBOXYLIC ESTER HYDROLASE"/>
    <property type="match status" value="1"/>
</dbReference>
<comment type="similarity">
    <text evidence="1 3">Belongs to the type-B carboxylesterase/lipase family.</text>
</comment>
<dbReference type="EMBL" id="JADGJD010000123">
    <property type="protein sequence ID" value="KAJ3054657.1"/>
    <property type="molecule type" value="Genomic_DNA"/>
</dbReference>
<feature type="signal peptide" evidence="3">
    <location>
        <begin position="1"/>
        <end position="17"/>
    </location>
</feature>
<name>A0AAD5X877_9FUNG</name>
<keyword evidence="2 3" id="KW-0378">Hydrolase</keyword>
<gene>
    <name evidence="5" type="ORF">HK097_001213</name>
</gene>
<dbReference type="Gene3D" id="3.40.50.1820">
    <property type="entry name" value="alpha/beta hydrolase"/>
    <property type="match status" value="1"/>
</dbReference>
<dbReference type="SUPFAM" id="SSF53474">
    <property type="entry name" value="alpha/beta-Hydrolases"/>
    <property type="match status" value="1"/>
</dbReference>
<sequence length="680" mass="72797">MASKTVLLAALVGIASAATLSPVSNSGTSINFLYQNNLNTTDTSNHVGALLLDAVPYSEAAKACAALSETLITKATLQSHAADFKSQLAYSSNMNYAKGWAYYIQDGIVEVDEGEPLLFKKLSTSAKTKLPILCTQSGKGSVATSNKVTVAAGGNTYTGYRDAKSFRFLGIPYGNFTQRWTHSKLLTDRGVNYDSTAAGPICLQYGSGSEHCLYLSIQTPYIPKAGSSANLRPVHFWIHGGGFTGGSGSQYDGGDLASREDIVTVTINYRLSTLGFLAVPGVLPGNYGIGDQIVALDWVIKNIAKFGGDPNLITINGQSAGAGSVRTLLGSPKAIGKFASAIAMSNLGGGKTLGSGGNYGTTYSDYYTIEQSYATAGQNIFTQAGCNQTTVAAQVACLREFKGDLTGFANVARYVVQDGSIVVTPRLEVTKKNKNTARVPVIFGIAENDGASFNAYSKTCTSEVECLAADTYISQDWAQKVIDSGLFPRYNTGNIAADSYNVSQRIVTDTTFRCVDQATVYAGAKSGAFKSAYYYEAVRAYGPPSYNPNNLDITGPVTPGYPNGNPNLPYYKVHSGDLPNVFGGLYPFRDMHDLHTIQLTMSYFASFMKTGNPNPEQWYLKARGYKETLDAVKKTGKWSPVSGEKGPIALLNYPSKLSGFVDVPQCAFLNYSLSYYFDGR</sequence>
<evidence type="ECO:0000313" key="5">
    <source>
        <dbReference type="EMBL" id="KAJ3054657.1"/>
    </source>
</evidence>
<dbReference type="PANTHER" id="PTHR43142:SF3">
    <property type="entry name" value="PUTATIVE (AFU_ORTHOLOGUE AFUA_3G09070)-RELATED"/>
    <property type="match status" value="1"/>
</dbReference>
<dbReference type="PROSITE" id="PS00122">
    <property type="entry name" value="CARBOXYLESTERASE_B_1"/>
    <property type="match status" value="1"/>
</dbReference>
<dbReference type="InterPro" id="IPR002018">
    <property type="entry name" value="CarbesteraseB"/>
</dbReference>
<dbReference type="InterPro" id="IPR019826">
    <property type="entry name" value="Carboxylesterase_B_AS"/>
</dbReference>
<feature type="chain" id="PRO_5041772621" description="Carboxylic ester hydrolase" evidence="3">
    <location>
        <begin position="18"/>
        <end position="680"/>
    </location>
</feature>
<evidence type="ECO:0000256" key="2">
    <source>
        <dbReference type="ARBA" id="ARBA00022801"/>
    </source>
</evidence>
<comment type="caution">
    <text evidence="5">The sequence shown here is derived from an EMBL/GenBank/DDBJ whole genome shotgun (WGS) entry which is preliminary data.</text>
</comment>
<evidence type="ECO:0000313" key="6">
    <source>
        <dbReference type="Proteomes" id="UP001212841"/>
    </source>
</evidence>
<dbReference type="Pfam" id="PF00135">
    <property type="entry name" value="COesterase"/>
    <property type="match status" value="1"/>
</dbReference>
<evidence type="ECO:0000256" key="3">
    <source>
        <dbReference type="RuleBase" id="RU361235"/>
    </source>
</evidence>
<keyword evidence="6" id="KW-1185">Reference proteome</keyword>
<dbReference type="AlphaFoldDB" id="A0AAD5X877"/>
<dbReference type="Proteomes" id="UP001212841">
    <property type="component" value="Unassembled WGS sequence"/>
</dbReference>
<feature type="domain" description="Carboxylesterase type B" evidence="4">
    <location>
        <begin position="164"/>
        <end position="666"/>
    </location>
</feature>
<evidence type="ECO:0000256" key="1">
    <source>
        <dbReference type="ARBA" id="ARBA00005964"/>
    </source>
</evidence>
<reference evidence="5" key="1">
    <citation type="submission" date="2020-05" db="EMBL/GenBank/DDBJ databases">
        <title>Phylogenomic resolution of chytrid fungi.</title>
        <authorList>
            <person name="Stajich J.E."/>
            <person name="Amses K."/>
            <person name="Simmons R."/>
            <person name="Seto K."/>
            <person name="Myers J."/>
            <person name="Bonds A."/>
            <person name="Quandt C.A."/>
            <person name="Barry K."/>
            <person name="Liu P."/>
            <person name="Grigoriev I."/>
            <person name="Longcore J.E."/>
            <person name="James T.Y."/>
        </authorList>
    </citation>
    <scope>NUCLEOTIDE SEQUENCE</scope>
    <source>
        <strain evidence="5">JEL0318</strain>
    </source>
</reference>
<organism evidence="5 6">
    <name type="scientific">Rhizophlyctis rosea</name>
    <dbReference type="NCBI Taxonomy" id="64517"/>
    <lineage>
        <taxon>Eukaryota</taxon>
        <taxon>Fungi</taxon>
        <taxon>Fungi incertae sedis</taxon>
        <taxon>Chytridiomycota</taxon>
        <taxon>Chytridiomycota incertae sedis</taxon>
        <taxon>Chytridiomycetes</taxon>
        <taxon>Rhizophlyctidales</taxon>
        <taxon>Rhizophlyctidaceae</taxon>
        <taxon>Rhizophlyctis</taxon>
    </lineage>
</organism>